<feature type="region of interest" description="Disordered" evidence="1">
    <location>
        <begin position="89"/>
        <end position="108"/>
    </location>
</feature>
<proteinExistence type="predicted"/>
<sequence>MILATTIRHAERDNRLAKLIHRDDPDGSGPSLPQHDQDRNSSDPTTPIRLPKRPLDDLQSDGTSSIHSGSRLTKRIRLETGDIPYTFRPFNDVAETSPGPSSITSIRPLKPPVDDLGSFEYTTAPLIHENKPTGLGTLKDLEVGREISEYSLNVVGAPKRNFDDDEPSIGLENEPRPAKRIRLEQTKASDALKEDDPCNPRTLVPTLHACALTCSRWRAAARPHIFRFIFIRHPSRLYDLAELIRGEAMIAGWIRRVRLEGTSLPMQAEYRTPLEGVEEDPDRWIYQFPSVLATSLSGIKALEIFGFAHLSPRREDHEAFAHWISHLTKLKSVEQLHLLRCEMSANSLSALIRAFPKLDLFAAVEANFTTLNLTVLRDVSPAGSLGSAAAGPVELPDNSEPTSISHRREASRTSSTSAIDDTVYSSMSSDESNDANPPVEYPIFHSYPQLKSFRFDNSLTQYPPFDFLTVRDWLRPETLSRSLKSLDIGGNTNVASIAKFIADLGPCFSLQHLKISVAGILEAFITSGLDISKLSNLRTICFPADFDYLDTDQVEIIHLLLSQLNAPHLWKISIITGYDEEEFDELVDTENHLANKKFEDLEEFCLIIFEEPRFMKDAFQQTVKAMFPLMEKMGKLRIIQWHEPYLF</sequence>
<accession>A0ABP1DNK5</accession>
<reference evidence="3" key="1">
    <citation type="submission" date="2024-04" db="EMBL/GenBank/DDBJ databases">
        <authorList>
            <person name="Shaw F."/>
            <person name="Minotto A."/>
        </authorList>
    </citation>
    <scope>NUCLEOTIDE SEQUENCE [LARGE SCALE GENOMIC DNA]</scope>
</reference>
<gene>
    <name evidence="2" type="ORF">GFSPODELE1_LOCUS6892</name>
</gene>
<evidence type="ECO:0000313" key="3">
    <source>
        <dbReference type="Proteomes" id="UP001497453"/>
    </source>
</evidence>
<feature type="region of interest" description="Disordered" evidence="1">
    <location>
        <begin position="387"/>
        <end position="417"/>
    </location>
</feature>
<evidence type="ECO:0000256" key="1">
    <source>
        <dbReference type="SAM" id="MobiDB-lite"/>
    </source>
</evidence>
<evidence type="ECO:0008006" key="4">
    <source>
        <dbReference type="Google" id="ProtNLM"/>
    </source>
</evidence>
<protein>
    <recommendedName>
        <fullName evidence="4">F-box domain-containing protein</fullName>
    </recommendedName>
</protein>
<organism evidence="2 3">
    <name type="scientific">Somion occarium</name>
    <dbReference type="NCBI Taxonomy" id="3059160"/>
    <lineage>
        <taxon>Eukaryota</taxon>
        <taxon>Fungi</taxon>
        <taxon>Dikarya</taxon>
        <taxon>Basidiomycota</taxon>
        <taxon>Agaricomycotina</taxon>
        <taxon>Agaricomycetes</taxon>
        <taxon>Polyporales</taxon>
        <taxon>Cerrenaceae</taxon>
        <taxon>Somion</taxon>
    </lineage>
</organism>
<dbReference type="SUPFAM" id="SSF52047">
    <property type="entry name" value="RNI-like"/>
    <property type="match status" value="1"/>
</dbReference>
<keyword evidence="3" id="KW-1185">Reference proteome</keyword>
<dbReference type="Proteomes" id="UP001497453">
    <property type="component" value="Chromosome 5"/>
</dbReference>
<feature type="compositionally biased region" description="Polar residues" evidence="1">
    <location>
        <begin position="60"/>
        <end position="71"/>
    </location>
</feature>
<evidence type="ECO:0000313" key="2">
    <source>
        <dbReference type="EMBL" id="CAL1708539.1"/>
    </source>
</evidence>
<dbReference type="EMBL" id="OZ037948">
    <property type="protein sequence ID" value="CAL1708539.1"/>
    <property type="molecule type" value="Genomic_DNA"/>
</dbReference>
<feature type="region of interest" description="Disordered" evidence="1">
    <location>
        <begin position="19"/>
        <end position="73"/>
    </location>
</feature>
<name>A0ABP1DNK5_9APHY</name>